<keyword evidence="4" id="KW-1185">Reference proteome</keyword>
<feature type="compositionally biased region" description="Gly residues" evidence="1">
    <location>
        <begin position="161"/>
        <end position="172"/>
    </location>
</feature>
<name>A0A9Y2JV60_9PSEU</name>
<dbReference type="RefSeq" id="WP_286001525.1">
    <property type="nucleotide sequence ID" value="NZ_CP127295.1"/>
</dbReference>
<dbReference type="Proteomes" id="UP001239397">
    <property type="component" value="Chromosome"/>
</dbReference>
<dbReference type="EMBL" id="CP127295">
    <property type="protein sequence ID" value="WIY05225.1"/>
    <property type="molecule type" value="Genomic_DNA"/>
</dbReference>
<keyword evidence="2" id="KW-0472">Membrane</keyword>
<proteinExistence type="predicted"/>
<feature type="compositionally biased region" description="Low complexity" evidence="1">
    <location>
        <begin position="175"/>
        <end position="246"/>
    </location>
</feature>
<dbReference type="KEGG" id="amog:QRX60_15765"/>
<keyword evidence="2" id="KW-0812">Transmembrane</keyword>
<evidence type="ECO:0000313" key="4">
    <source>
        <dbReference type="Proteomes" id="UP001239397"/>
    </source>
</evidence>
<organism evidence="3 4">
    <name type="scientific">Amycolatopsis mongoliensis</name>
    <dbReference type="NCBI Taxonomy" id="715475"/>
    <lineage>
        <taxon>Bacteria</taxon>
        <taxon>Bacillati</taxon>
        <taxon>Actinomycetota</taxon>
        <taxon>Actinomycetes</taxon>
        <taxon>Pseudonocardiales</taxon>
        <taxon>Pseudonocardiaceae</taxon>
        <taxon>Amycolatopsis</taxon>
    </lineage>
</organism>
<evidence type="ECO:0000256" key="2">
    <source>
        <dbReference type="SAM" id="Phobius"/>
    </source>
</evidence>
<feature type="transmembrane region" description="Helical" evidence="2">
    <location>
        <begin position="127"/>
        <end position="146"/>
    </location>
</feature>
<reference evidence="3 4" key="1">
    <citation type="submission" date="2023-06" db="EMBL/GenBank/DDBJ databases">
        <authorList>
            <person name="Oyuntsetseg B."/>
            <person name="Kim S.B."/>
        </authorList>
    </citation>
    <scope>NUCLEOTIDE SEQUENCE [LARGE SCALE GENOMIC DNA]</scope>
    <source>
        <strain evidence="3 4">4-36</strain>
    </source>
</reference>
<accession>A0A9Y2JV60</accession>
<evidence type="ECO:0000256" key="1">
    <source>
        <dbReference type="SAM" id="MobiDB-lite"/>
    </source>
</evidence>
<feature type="transmembrane region" description="Helical" evidence="2">
    <location>
        <begin position="20"/>
        <end position="40"/>
    </location>
</feature>
<feature type="transmembrane region" description="Helical" evidence="2">
    <location>
        <begin position="46"/>
        <end position="64"/>
    </location>
</feature>
<sequence>MSKENAAASEAKEEKSGLRIAQVMAAALAAVTAALLGSTLGVAGTVAGAGVASVITTVGGELYLRSLQRTRAAALKARQLAASGIRRRGGTGAGAEVALAEQPTVQLPKPGEDPEAPSRLRKLRWPLIIGTSVAAFAVAILAIVGFESATGTQIGGGTGSSIGKIFGSGGGHPDTTPSTTPSTSSTNDTQESPTNTPSTTTETTAPPTTSTGSPTTTPTTPSTTAQQPTTSAAPPTSQGAAATPTP</sequence>
<evidence type="ECO:0000313" key="3">
    <source>
        <dbReference type="EMBL" id="WIY05225.1"/>
    </source>
</evidence>
<keyword evidence="2" id="KW-1133">Transmembrane helix</keyword>
<protein>
    <submittedName>
        <fullName evidence="3">Uncharacterized protein</fullName>
    </submittedName>
</protein>
<feature type="region of interest" description="Disordered" evidence="1">
    <location>
        <begin position="161"/>
        <end position="246"/>
    </location>
</feature>
<dbReference type="AlphaFoldDB" id="A0A9Y2JV60"/>
<gene>
    <name evidence="3" type="ORF">QRX60_15765</name>
</gene>